<evidence type="ECO:0000313" key="3">
    <source>
        <dbReference type="Proteomes" id="UP000553776"/>
    </source>
</evidence>
<organism evidence="2 3">
    <name type="scientific">Cohnella xylanilytica</name>
    <dbReference type="NCBI Taxonomy" id="557555"/>
    <lineage>
        <taxon>Bacteria</taxon>
        <taxon>Bacillati</taxon>
        <taxon>Bacillota</taxon>
        <taxon>Bacilli</taxon>
        <taxon>Bacillales</taxon>
        <taxon>Paenibacillaceae</taxon>
        <taxon>Cohnella</taxon>
    </lineage>
</organism>
<keyword evidence="3" id="KW-1185">Reference proteome</keyword>
<dbReference type="EMBL" id="JACJVR010000090">
    <property type="protein sequence ID" value="MBB6694372.1"/>
    <property type="molecule type" value="Genomic_DNA"/>
</dbReference>
<dbReference type="SMART" id="SM00530">
    <property type="entry name" value="HTH_XRE"/>
    <property type="match status" value="1"/>
</dbReference>
<evidence type="ECO:0000313" key="2">
    <source>
        <dbReference type="EMBL" id="MBB6694372.1"/>
    </source>
</evidence>
<proteinExistence type="predicted"/>
<dbReference type="AlphaFoldDB" id="A0A841U4A5"/>
<dbReference type="InterPro" id="IPR010982">
    <property type="entry name" value="Lambda_DNA-bd_dom_sf"/>
</dbReference>
<dbReference type="Pfam" id="PF01381">
    <property type="entry name" value="HTH_3"/>
    <property type="match status" value="1"/>
</dbReference>
<dbReference type="PROSITE" id="PS50943">
    <property type="entry name" value="HTH_CROC1"/>
    <property type="match status" value="1"/>
</dbReference>
<dbReference type="Gene3D" id="1.10.260.40">
    <property type="entry name" value="lambda repressor-like DNA-binding domains"/>
    <property type="match status" value="1"/>
</dbReference>
<protein>
    <submittedName>
        <fullName evidence="2">Helix-turn-helix transcriptional regulator</fullName>
    </submittedName>
</protein>
<dbReference type="CDD" id="cd00093">
    <property type="entry name" value="HTH_XRE"/>
    <property type="match status" value="1"/>
</dbReference>
<dbReference type="InterPro" id="IPR001387">
    <property type="entry name" value="Cro/C1-type_HTH"/>
</dbReference>
<accession>A0A841U4A5</accession>
<gene>
    <name evidence="2" type="ORF">H7B90_23530</name>
</gene>
<comment type="caution">
    <text evidence="2">The sequence shown here is derived from an EMBL/GenBank/DDBJ whole genome shotgun (WGS) entry which is preliminary data.</text>
</comment>
<sequence>MAKPKTKIEYLRKINFLSQKEVADTLGMSQQYYGRLEKRPEKLSLGVALELKALLKVNHIDDLLGEVS</sequence>
<dbReference type="Proteomes" id="UP000553776">
    <property type="component" value="Unassembled WGS sequence"/>
</dbReference>
<name>A0A841U4A5_9BACL</name>
<reference evidence="2 3" key="1">
    <citation type="submission" date="2020-08" db="EMBL/GenBank/DDBJ databases">
        <title>Cohnella phylogeny.</title>
        <authorList>
            <person name="Dunlap C."/>
        </authorList>
    </citation>
    <scope>NUCLEOTIDE SEQUENCE [LARGE SCALE GENOMIC DNA]</scope>
    <source>
        <strain evidence="2 3">DSM 25239</strain>
    </source>
</reference>
<evidence type="ECO:0000259" key="1">
    <source>
        <dbReference type="PROSITE" id="PS50943"/>
    </source>
</evidence>
<feature type="domain" description="HTH cro/C1-type" evidence="1">
    <location>
        <begin position="8"/>
        <end position="63"/>
    </location>
</feature>
<dbReference type="SUPFAM" id="SSF47413">
    <property type="entry name" value="lambda repressor-like DNA-binding domains"/>
    <property type="match status" value="1"/>
</dbReference>
<dbReference type="GO" id="GO:0003677">
    <property type="term" value="F:DNA binding"/>
    <property type="evidence" value="ECO:0007669"/>
    <property type="project" value="InterPro"/>
</dbReference>
<dbReference type="RefSeq" id="WP_185138342.1">
    <property type="nucleotide sequence ID" value="NZ_JACJVR010000090.1"/>
</dbReference>